<comment type="caution">
    <text evidence="2">The sequence shown here is derived from an EMBL/GenBank/DDBJ whole genome shotgun (WGS) entry which is preliminary data.</text>
</comment>
<dbReference type="InterPro" id="IPR036291">
    <property type="entry name" value="NAD(P)-bd_dom_sf"/>
</dbReference>
<dbReference type="OrthoDB" id="9801785at2"/>
<protein>
    <submittedName>
        <fullName evidence="2">NAD-dependent epimerase/dehydratase family protein</fullName>
    </submittedName>
</protein>
<dbReference type="UniPathway" id="UPA00796">
    <property type="reaction ID" value="UER00771"/>
</dbReference>
<evidence type="ECO:0000313" key="3">
    <source>
        <dbReference type="Proteomes" id="UP000295301"/>
    </source>
</evidence>
<proteinExistence type="predicted"/>
<evidence type="ECO:0000259" key="1">
    <source>
        <dbReference type="Pfam" id="PF16363"/>
    </source>
</evidence>
<organism evidence="2 3">
    <name type="scientific">Antarcticimicrobium luteum</name>
    <dbReference type="NCBI Taxonomy" id="2547397"/>
    <lineage>
        <taxon>Bacteria</taxon>
        <taxon>Pseudomonadati</taxon>
        <taxon>Pseudomonadota</taxon>
        <taxon>Alphaproteobacteria</taxon>
        <taxon>Rhodobacterales</taxon>
        <taxon>Paracoccaceae</taxon>
        <taxon>Antarcticimicrobium</taxon>
    </lineage>
</organism>
<dbReference type="EMBL" id="SMUV01000056">
    <property type="protein sequence ID" value="TDK50412.1"/>
    <property type="molecule type" value="Genomic_DNA"/>
</dbReference>
<feature type="domain" description="NAD(P)-binding" evidence="1">
    <location>
        <begin position="3"/>
        <end position="146"/>
    </location>
</feature>
<dbReference type="PANTHER" id="PTHR43000">
    <property type="entry name" value="DTDP-D-GLUCOSE 4,6-DEHYDRATASE-RELATED"/>
    <property type="match status" value="1"/>
</dbReference>
<evidence type="ECO:0000313" key="2">
    <source>
        <dbReference type="EMBL" id="TDK50412.1"/>
    </source>
</evidence>
<accession>A0A4R5VE10</accession>
<dbReference type="Gene3D" id="3.40.50.720">
    <property type="entry name" value="NAD(P)-binding Rossmann-like Domain"/>
    <property type="match status" value="1"/>
</dbReference>
<dbReference type="Pfam" id="PF16363">
    <property type="entry name" value="GDP_Man_Dehyd"/>
    <property type="match status" value="1"/>
</dbReference>
<gene>
    <name evidence="2" type="ORF">E1832_06255</name>
</gene>
<dbReference type="InterPro" id="IPR016040">
    <property type="entry name" value="NAD(P)-bd_dom"/>
</dbReference>
<keyword evidence="3" id="KW-1185">Reference proteome</keyword>
<sequence>MSNYNRNLIHEASILRVTNTYRVGQAIKPGFGVIPTLVNALRTGDSFKIFGSGNMQRDYVNVVDVQRAIAAAIDAGGAGVVNIGTGRGTSINELIAEVQELSGRTLNVEYVEADKNEPTYYQLDISRAENALGWKPTVSLREGLTQILGMADLL</sequence>
<reference evidence="2 3" key="1">
    <citation type="submission" date="2019-03" db="EMBL/GenBank/DDBJ databases">
        <title>Ruegeria lutea sp. nov., a novel strain, isolated from marine sediment, the Masan Bay, South Korea.</title>
        <authorList>
            <person name="Kim J."/>
            <person name="Kim D.-Y."/>
            <person name="Lee S.-S."/>
        </authorList>
    </citation>
    <scope>NUCLEOTIDE SEQUENCE [LARGE SCALE GENOMIC DNA]</scope>
    <source>
        <strain evidence="2 3">318-1</strain>
    </source>
</reference>
<dbReference type="AlphaFoldDB" id="A0A4R5VE10"/>
<dbReference type="SUPFAM" id="SSF51735">
    <property type="entry name" value="NAD(P)-binding Rossmann-fold domains"/>
    <property type="match status" value="1"/>
</dbReference>
<dbReference type="GO" id="GO:0033320">
    <property type="term" value="P:UDP-D-xylose biosynthetic process"/>
    <property type="evidence" value="ECO:0007669"/>
    <property type="project" value="UniProtKB-UniPathway"/>
</dbReference>
<dbReference type="Proteomes" id="UP000295301">
    <property type="component" value="Unassembled WGS sequence"/>
</dbReference>
<name>A0A4R5VE10_9RHOB</name>